<dbReference type="SUPFAM" id="SSF56349">
    <property type="entry name" value="DNA breaking-rejoining enzymes"/>
    <property type="match status" value="1"/>
</dbReference>
<evidence type="ECO:0000256" key="5">
    <source>
        <dbReference type="PROSITE-ProRule" id="PRU01248"/>
    </source>
</evidence>
<dbReference type="Gene3D" id="1.10.150.130">
    <property type="match status" value="1"/>
</dbReference>
<dbReference type="InterPro" id="IPR050090">
    <property type="entry name" value="Tyrosine_recombinase_XerCD"/>
</dbReference>
<protein>
    <submittedName>
        <fullName evidence="8">Transposase</fullName>
    </submittedName>
</protein>
<keyword evidence="4" id="KW-0233">DNA recombination</keyword>
<dbReference type="PANTHER" id="PTHR30349:SF64">
    <property type="entry name" value="PROPHAGE INTEGRASE INTD-RELATED"/>
    <property type="match status" value="1"/>
</dbReference>
<proteinExistence type="inferred from homology"/>
<evidence type="ECO:0000256" key="1">
    <source>
        <dbReference type="ARBA" id="ARBA00008857"/>
    </source>
</evidence>
<evidence type="ECO:0000259" key="6">
    <source>
        <dbReference type="PROSITE" id="PS51898"/>
    </source>
</evidence>
<sequence length="409" mass="45582">MVARSQRVSFGEGPDTYTVVGDDGLPIGPAAEYLRFLRDGGASPHTVRAYAAGIADWFTVLSHTGHVWDDFPTTLFGQYLQFLRTGDLPGSARIGPPQQRLAASSLQPRAAAVLSMYRYHADAHHVDTPYRRLFTSRGSWRRYRRYVGFLDGVGPQRRGDHPIYRMRTQNRCTTPVLTPPQVNTILDACSVQHDGTWSGGPAAVRNRLLFAVLAETGMRLGEALSLRHHDFHIGAGATPFIEIVDRQDHPHGVRVKTGSRRVYVGDDLEALYSEYVWQLVAMAADVEVPDLASHFVFVNLAHGPRFAAMRVETVYDKVRGIKRAQPSLPAGWTPHWLRHTHATALLLAGVPEHVVMRRLGHADVQTTLSTYGWVTQDAEMRSLASWKNYVAGWKGLSMKMSSRRLGDRG</sequence>
<dbReference type="PROSITE" id="PS51898">
    <property type="entry name" value="TYR_RECOMBINASE"/>
    <property type="match status" value="1"/>
</dbReference>
<dbReference type="Proteomes" id="UP000199601">
    <property type="component" value="Unassembled WGS sequence"/>
</dbReference>
<dbReference type="InterPro" id="IPR004107">
    <property type="entry name" value="Integrase_SAM-like_N"/>
</dbReference>
<dbReference type="Pfam" id="PF02899">
    <property type="entry name" value="Phage_int_SAM_1"/>
    <property type="match status" value="1"/>
</dbReference>
<dbReference type="PROSITE" id="PS51900">
    <property type="entry name" value="CB"/>
    <property type="match status" value="1"/>
</dbReference>
<dbReference type="InterPro" id="IPR044068">
    <property type="entry name" value="CB"/>
</dbReference>
<dbReference type="GO" id="GO:0006310">
    <property type="term" value="P:DNA recombination"/>
    <property type="evidence" value="ECO:0007669"/>
    <property type="project" value="UniProtKB-KW"/>
</dbReference>
<evidence type="ECO:0000313" key="8">
    <source>
        <dbReference type="EMBL" id="CQD23270.1"/>
    </source>
</evidence>
<evidence type="ECO:0000256" key="4">
    <source>
        <dbReference type="ARBA" id="ARBA00023172"/>
    </source>
</evidence>
<dbReference type="InterPro" id="IPR002104">
    <property type="entry name" value="Integrase_catalytic"/>
</dbReference>
<dbReference type="AlphaFoldDB" id="A0A0U1DUY3"/>
<reference evidence="9" key="1">
    <citation type="submission" date="2015-03" db="EMBL/GenBank/DDBJ databases">
        <authorList>
            <person name="Urmite Genomes"/>
        </authorList>
    </citation>
    <scope>NUCLEOTIDE SEQUENCE [LARGE SCALE GENOMIC DNA]</scope>
    <source>
        <strain evidence="9">CSUR P1344</strain>
    </source>
</reference>
<evidence type="ECO:0000256" key="3">
    <source>
        <dbReference type="ARBA" id="ARBA00023125"/>
    </source>
</evidence>
<dbReference type="InterPro" id="IPR013762">
    <property type="entry name" value="Integrase-like_cat_sf"/>
</dbReference>
<keyword evidence="3 5" id="KW-0238">DNA-binding</keyword>
<evidence type="ECO:0000313" key="9">
    <source>
        <dbReference type="Proteomes" id="UP000199601"/>
    </source>
</evidence>
<name>A0A0U1DUY3_9MYCO</name>
<dbReference type="InterPro" id="IPR011010">
    <property type="entry name" value="DNA_brk_join_enz"/>
</dbReference>
<dbReference type="GO" id="GO:0003677">
    <property type="term" value="F:DNA binding"/>
    <property type="evidence" value="ECO:0007669"/>
    <property type="project" value="UniProtKB-UniRule"/>
</dbReference>
<dbReference type="Gene3D" id="1.10.443.10">
    <property type="entry name" value="Intergrase catalytic core"/>
    <property type="match status" value="1"/>
</dbReference>
<comment type="similarity">
    <text evidence="1">Belongs to the 'phage' integrase family.</text>
</comment>
<dbReference type="InterPro" id="IPR010998">
    <property type="entry name" value="Integrase_recombinase_N"/>
</dbReference>
<evidence type="ECO:0000256" key="2">
    <source>
        <dbReference type="ARBA" id="ARBA00022908"/>
    </source>
</evidence>
<gene>
    <name evidence="8" type="ORF">BN000_05780</name>
</gene>
<accession>A0A0U1DUY3</accession>
<dbReference type="Pfam" id="PF00589">
    <property type="entry name" value="Phage_integrase"/>
    <property type="match status" value="1"/>
</dbReference>
<feature type="domain" description="Tyr recombinase" evidence="6">
    <location>
        <begin position="172"/>
        <end position="385"/>
    </location>
</feature>
<dbReference type="EMBL" id="CTEC01000003">
    <property type="protein sequence ID" value="CQD23270.1"/>
    <property type="molecule type" value="Genomic_DNA"/>
</dbReference>
<feature type="domain" description="Core-binding (CB)" evidence="7">
    <location>
        <begin position="24"/>
        <end position="121"/>
    </location>
</feature>
<keyword evidence="2" id="KW-0229">DNA integration</keyword>
<organism evidence="8 9">
    <name type="scientific">Mycobacterium europaeum</name>
    <dbReference type="NCBI Taxonomy" id="761804"/>
    <lineage>
        <taxon>Bacteria</taxon>
        <taxon>Bacillati</taxon>
        <taxon>Actinomycetota</taxon>
        <taxon>Actinomycetes</taxon>
        <taxon>Mycobacteriales</taxon>
        <taxon>Mycobacteriaceae</taxon>
        <taxon>Mycobacterium</taxon>
        <taxon>Mycobacterium simiae complex</taxon>
    </lineage>
</organism>
<dbReference type="GO" id="GO:0015074">
    <property type="term" value="P:DNA integration"/>
    <property type="evidence" value="ECO:0007669"/>
    <property type="project" value="UniProtKB-KW"/>
</dbReference>
<dbReference type="PANTHER" id="PTHR30349">
    <property type="entry name" value="PHAGE INTEGRASE-RELATED"/>
    <property type="match status" value="1"/>
</dbReference>
<evidence type="ECO:0000259" key="7">
    <source>
        <dbReference type="PROSITE" id="PS51900"/>
    </source>
</evidence>
<keyword evidence="9" id="KW-1185">Reference proteome</keyword>